<dbReference type="AlphaFoldDB" id="A0A0P9CRH0"/>
<dbReference type="STRING" id="471514.AN477_19900"/>
<keyword evidence="2" id="KW-1185">Reference proteome</keyword>
<dbReference type="EMBL" id="LJCO01000085">
    <property type="protein sequence ID" value="KPV42035.1"/>
    <property type="molecule type" value="Genomic_DNA"/>
</dbReference>
<protein>
    <submittedName>
        <fullName evidence="1">Uncharacterized protein</fullName>
    </submittedName>
</protein>
<sequence>MWNQLDWTTVSTGVGVVLAVGVWGEKRWTAIKKADPQLVKELPKAVVRAADGVGSFFVNVAKMPMFAGLAAKGELQAHHIEQHLMDTHLALAAAKAVGVFNSALNVTVDKLSATQRTDIIEFVRSELKKVGVDKTDAEIVQALKAAQAEFENIEKTVVPVVQQHDAAVQAWSATDTKPADAQPVA</sequence>
<dbReference type="Proteomes" id="UP000050482">
    <property type="component" value="Unassembled WGS sequence"/>
</dbReference>
<organism evidence="1 2">
    <name type="scientific">Alicyclobacillus ferrooxydans</name>
    <dbReference type="NCBI Taxonomy" id="471514"/>
    <lineage>
        <taxon>Bacteria</taxon>
        <taxon>Bacillati</taxon>
        <taxon>Bacillota</taxon>
        <taxon>Bacilli</taxon>
        <taxon>Bacillales</taxon>
        <taxon>Alicyclobacillaceae</taxon>
        <taxon>Alicyclobacillus</taxon>
    </lineage>
</organism>
<gene>
    <name evidence="1" type="ORF">AN477_19900</name>
</gene>
<evidence type="ECO:0000313" key="1">
    <source>
        <dbReference type="EMBL" id="KPV42035.1"/>
    </source>
</evidence>
<name>A0A0P9CRH0_9BACL</name>
<dbReference type="RefSeq" id="WP_054970942.1">
    <property type="nucleotide sequence ID" value="NZ_LJCO01000085.1"/>
</dbReference>
<accession>A0A0P9CRH0</accession>
<dbReference type="PATRIC" id="fig|471514.4.peg.1084"/>
<comment type="caution">
    <text evidence="1">The sequence shown here is derived from an EMBL/GenBank/DDBJ whole genome shotgun (WGS) entry which is preliminary data.</text>
</comment>
<evidence type="ECO:0000313" key="2">
    <source>
        <dbReference type="Proteomes" id="UP000050482"/>
    </source>
</evidence>
<proteinExistence type="predicted"/>
<reference evidence="1 2" key="1">
    <citation type="submission" date="2015-09" db="EMBL/GenBank/DDBJ databases">
        <title>Draft genome sequence of Alicyclobacillus ferrooxydans DSM 22381.</title>
        <authorList>
            <person name="Hemp J."/>
        </authorList>
    </citation>
    <scope>NUCLEOTIDE SEQUENCE [LARGE SCALE GENOMIC DNA]</scope>
    <source>
        <strain evidence="1 2">TC-34</strain>
    </source>
</reference>